<dbReference type="Gene3D" id="3.40.50.1000">
    <property type="entry name" value="HAD superfamily/HAD-like"/>
    <property type="match status" value="1"/>
</dbReference>
<evidence type="ECO:0008006" key="5">
    <source>
        <dbReference type="Google" id="ProtNLM"/>
    </source>
</evidence>
<name>A0A512JD52_9HYPH</name>
<reference evidence="2" key="1">
    <citation type="journal article" date="2014" name="Int. J. Syst. Evol. Microbiol.">
        <title>Complete genome of a new Firmicutes species belonging to the dominant human colonic microbiota ('Ruminococcus bicirculans') reveals two chromosomes and a selective capacity to utilize plant glucans.</title>
        <authorList>
            <consortium name="NISC Comparative Sequencing Program"/>
            <person name="Wegmann U."/>
            <person name="Louis P."/>
            <person name="Goesmann A."/>
            <person name="Henrissat B."/>
            <person name="Duncan S.H."/>
            <person name="Flint H.J."/>
        </authorList>
    </citation>
    <scope>NUCLEOTIDE SEQUENCE</scope>
    <source>
        <strain evidence="2">NBRC 107715</strain>
    </source>
</reference>
<dbReference type="InterPro" id="IPR023214">
    <property type="entry name" value="HAD_sf"/>
</dbReference>
<reference evidence="1 3" key="3">
    <citation type="submission" date="2019-07" db="EMBL/GenBank/DDBJ databases">
        <title>Whole genome shotgun sequence of Methylobacterium oxalidis NBRC 107715.</title>
        <authorList>
            <person name="Hosoyama A."/>
            <person name="Uohara A."/>
            <person name="Ohji S."/>
            <person name="Ichikawa N."/>
        </authorList>
    </citation>
    <scope>NUCLEOTIDE SEQUENCE [LARGE SCALE GENOMIC DNA]</scope>
    <source>
        <strain evidence="1 3">NBRC 107715</strain>
    </source>
</reference>
<dbReference type="InterPro" id="IPR036412">
    <property type="entry name" value="HAD-like_sf"/>
</dbReference>
<evidence type="ECO:0000313" key="3">
    <source>
        <dbReference type="Proteomes" id="UP000321960"/>
    </source>
</evidence>
<evidence type="ECO:0000313" key="2">
    <source>
        <dbReference type="EMBL" id="GLS63943.1"/>
    </source>
</evidence>
<organism evidence="1 3">
    <name type="scientific">Methylobacterium oxalidis</name>
    <dbReference type="NCBI Taxonomy" id="944322"/>
    <lineage>
        <taxon>Bacteria</taxon>
        <taxon>Pseudomonadati</taxon>
        <taxon>Pseudomonadota</taxon>
        <taxon>Alphaproteobacteria</taxon>
        <taxon>Hyphomicrobiales</taxon>
        <taxon>Methylobacteriaceae</taxon>
        <taxon>Methylobacterium</taxon>
    </lineage>
</organism>
<reference evidence="2" key="4">
    <citation type="submission" date="2023-01" db="EMBL/GenBank/DDBJ databases">
        <title>Draft genome sequence of Methylobacterium oxalidis strain NBRC 107715.</title>
        <authorList>
            <person name="Sun Q."/>
            <person name="Mori K."/>
        </authorList>
    </citation>
    <scope>NUCLEOTIDE SEQUENCE</scope>
    <source>
        <strain evidence="2">NBRC 107715</strain>
    </source>
</reference>
<sequence>MTRSPDLDAAAWRARWSGRGIALVISDVDGTLVTTDKRLSPATVAAVRRLGEAGIGFTIASSRPPVGLAPLAAALSLRLPMAAFNGASIVGPDLGVISETLIPEEAAREAAGRLAAAGLDVWVFADGAWCLRDPEAPYTDLERRTLQAEPRVVADLGPLLAAASKIVGVSPDAGHLAACEAEVAAALGARASVHRSQAYYLDVTPPGLDKGRFVDWMADRLGIPAARIATFGDAGNDAAMFARSGLSIAMGNADDALKAKAALVTEGNDADGVARALDRLLPA</sequence>
<dbReference type="EMBL" id="BJZU01000194">
    <property type="protein sequence ID" value="GEP07847.1"/>
    <property type="molecule type" value="Genomic_DNA"/>
</dbReference>
<dbReference type="PROSITE" id="PS01228">
    <property type="entry name" value="COF_1"/>
    <property type="match status" value="1"/>
</dbReference>
<dbReference type="OrthoDB" id="7847955at2"/>
<gene>
    <name evidence="2" type="ORF">GCM10007888_23240</name>
    <name evidence="1" type="ORF">MOX02_58850</name>
</gene>
<comment type="caution">
    <text evidence="1">The sequence shown here is derived from an EMBL/GenBank/DDBJ whole genome shotgun (WGS) entry which is preliminary data.</text>
</comment>
<dbReference type="InterPro" id="IPR000150">
    <property type="entry name" value="Cof"/>
</dbReference>
<dbReference type="EMBL" id="BSPK01000033">
    <property type="protein sequence ID" value="GLS63943.1"/>
    <property type="molecule type" value="Genomic_DNA"/>
</dbReference>
<dbReference type="Pfam" id="PF08282">
    <property type="entry name" value="Hydrolase_3"/>
    <property type="match status" value="1"/>
</dbReference>
<dbReference type="RefSeq" id="WP_147029249.1">
    <property type="nucleotide sequence ID" value="NZ_BJZU01000194.1"/>
</dbReference>
<dbReference type="Gene3D" id="3.30.1240.10">
    <property type="match status" value="1"/>
</dbReference>
<proteinExistence type="predicted"/>
<keyword evidence="4" id="KW-1185">Reference proteome</keyword>
<dbReference type="AlphaFoldDB" id="A0A512JD52"/>
<reference evidence="4" key="2">
    <citation type="journal article" date="2019" name="Int. J. Syst. Evol. Microbiol.">
        <title>The Global Catalogue of Microorganisms (GCM) 10K type strain sequencing project: providing services to taxonomists for standard genome sequencing and annotation.</title>
        <authorList>
            <consortium name="The Broad Institute Genomics Platform"/>
            <consortium name="The Broad Institute Genome Sequencing Center for Infectious Disease"/>
            <person name="Wu L."/>
            <person name="Ma J."/>
        </authorList>
    </citation>
    <scope>NUCLEOTIDE SEQUENCE [LARGE SCALE GENOMIC DNA]</scope>
    <source>
        <strain evidence="4">NBRC 107715</strain>
    </source>
</reference>
<dbReference type="NCBIfam" id="TIGR01484">
    <property type="entry name" value="HAD-SF-IIB"/>
    <property type="match status" value="1"/>
</dbReference>
<dbReference type="SFLD" id="SFLDS00003">
    <property type="entry name" value="Haloacid_Dehalogenase"/>
    <property type="match status" value="1"/>
</dbReference>
<dbReference type="GO" id="GO:0005829">
    <property type="term" value="C:cytosol"/>
    <property type="evidence" value="ECO:0007669"/>
    <property type="project" value="TreeGrafter"/>
</dbReference>
<protein>
    <recommendedName>
        <fullName evidence="5">Hydrolase</fullName>
    </recommendedName>
</protein>
<dbReference type="GO" id="GO:0016791">
    <property type="term" value="F:phosphatase activity"/>
    <property type="evidence" value="ECO:0007669"/>
    <property type="project" value="TreeGrafter"/>
</dbReference>
<evidence type="ECO:0000313" key="1">
    <source>
        <dbReference type="EMBL" id="GEP07847.1"/>
    </source>
</evidence>
<dbReference type="GO" id="GO:0000287">
    <property type="term" value="F:magnesium ion binding"/>
    <property type="evidence" value="ECO:0007669"/>
    <property type="project" value="TreeGrafter"/>
</dbReference>
<accession>A0A512JD52</accession>
<dbReference type="PANTHER" id="PTHR10000">
    <property type="entry name" value="PHOSPHOSERINE PHOSPHATASE"/>
    <property type="match status" value="1"/>
</dbReference>
<dbReference type="NCBIfam" id="TIGR00099">
    <property type="entry name" value="Cof-subfamily"/>
    <property type="match status" value="1"/>
</dbReference>
<dbReference type="SUPFAM" id="SSF56784">
    <property type="entry name" value="HAD-like"/>
    <property type="match status" value="1"/>
</dbReference>
<dbReference type="PANTHER" id="PTHR10000:SF8">
    <property type="entry name" value="HAD SUPERFAMILY HYDROLASE-LIKE, TYPE 3"/>
    <property type="match status" value="1"/>
</dbReference>
<dbReference type="Proteomes" id="UP001156856">
    <property type="component" value="Unassembled WGS sequence"/>
</dbReference>
<dbReference type="InterPro" id="IPR006379">
    <property type="entry name" value="HAD-SF_hydro_IIB"/>
</dbReference>
<dbReference type="Proteomes" id="UP000321960">
    <property type="component" value="Unassembled WGS sequence"/>
</dbReference>
<evidence type="ECO:0000313" key="4">
    <source>
        <dbReference type="Proteomes" id="UP001156856"/>
    </source>
</evidence>
<dbReference type="SFLD" id="SFLDG01140">
    <property type="entry name" value="C2.B:_Phosphomannomutase_and_P"/>
    <property type="match status" value="1"/>
</dbReference>